<name>A0A2P1PTQ7_9GAMM</name>
<dbReference type="KEGG" id="xba:C7S18_13955"/>
<dbReference type="RefSeq" id="WP_106892148.1">
    <property type="nucleotide sequence ID" value="NZ_CP027860.1"/>
</dbReference>
<dbReference type="Pfam" id="PF09700">
    <property type="entry name" value="Cas_Cmr3"/>
    <property type="match status" value="1"/>
</dbReference>
<organism evidence="1 2">
    <name type="scientific">Ahniella affigens</name>
    <dbReference type="NCBI Taxonomy" id="2021234"/>
    <lineage>
        <taxon>Bacteria</taxon>
        <taxon>Pseudomonadati</taxon>
        <taxon>Pseudomonadota</taxon>
        <taxon>Gammaproteobacteria</taxon>
        <taxon>Lysobacterales</taxon>
        <taxon>Rhodanobacteraceae</taxon>
        <taxon>Ahniella</taxon>
    </lineage>
</organism>
<dbReference type="Gene3D" id="2.60.40.4350">
    <property type="match status" value="1"/>
</dbReference>
<dbReference type="AlphaFoldDB" id="A0A2P1PTQ7"/>
<proteinExistence type="predicted"/>
<keyword evidence="2" id="KW-1185">Reference proteome</keyword>
<dbReference type="Proteomes" id="UP000241074">
    <property type="component" value="Chromosome"/>
</dbReference>
<reference evidence="1 2" key="1">
    <citation type="submission" date="2018-03" db="EMBL/GenBank/DDBJ databases">
        <title>Ahniella affigens gen. nov., sp. nov., a gammaproteobacterium isolated from sandy soil near a stream.</title>
        <authorList>
            <person name="Ko Y."/>
            <person name="Kim J.-H."/>
        </authorList>
    </citation>
    <scope>NUCLEOTIDE SEQUENCE [LARGE SCALE GENOMIC DNA]</scope>
    <source>
        <strain evidence="1 2">D13</strain>
    </source>
</reference>
<gene>
    <name evidence="1" type="ORF">C7S18_13955</name>
</gene>
<accession>A0A2P1PTQ7</accession>
<dbReference type="EMBL" id="CP027860">
    <property type="protein sequence ID" value="AVP98228.1"/>
    <property type="molecule type" value="Genomic_DNA"/>
</dbReference>
<evidence type="ECO:0000313" key="2">
    <source>
        <dbReference type="Proteomes" id="UP000241074"/>
    </source>
</evidence>
<evidence type="ECO:0008006" key="3">
    <source>
        <dbReference type="Google" id="ProtNLM"/>
    </source>
</evidence>
<dbReference type="InterPro" id="IPR019117">
    <property type="entry name" value="CRISPR-assoc_protein_Cmr3"/>
</dbReference>
<dbReference type="OrthoDB" id="6162707at2"/>
<dbReference type="Gene3D" id="3.30.70.2940">
    <property type="match status" value="1"/>
</dbReference>
<reference evidence="1 2" key="2">
    <citation type="submission" date="2018-03" db="EMBL/GenBank/DDBJ databases">
        <authorList>
            <person name="Keele B.F."/>
        </authorList>
    </citation>
    <scope>NUCLEOTIDE SEQUENCE [LARGE SCALE GENOMIC DNA]</scope>
    <source>
        <strain evidence="1 2">D13</strain>
    </source>
</reference>
<sequence>MSTVYEIEPKAPLVFRSGRPFGSASRDKAAFPWPSSVAGMLRTTWLSDRKDQPDLHAARQLACRGPFLVKKAGTNQKITLYLPRPIDAQVFASDDETPIEAYHRMQPMAWSRDYGTNLPGNLLGLELYPKPDEKPGRAPEFWSLEDYQKWCCGQRLNPKKQATQFWTRAIRAQLAVDPLTDANKVGALFQTEGLDLDPIVQKTGAFAEEAFRLLAEGPSDLPEGLVTLGGERRLSALKRVREASPLEIPKDWPKPAGRRFALTLATPALFTNGLFPGWLDANHFGKLPGTELGVTLKAVAADRWQAISGWDLENNEPKRSRRAVPAGATYWFEANADLPDTLFKDLWLQSLCDEPQDRRDGFGLVTPRPYVDATTPFNDSGESA</sequence>
<evidence type="ECO:0000313" key="1">
    <source>
        <dbReference type="EMBL" id="AVP98228.1"/>
    </source>
</evidence>
<protein>
    <recommendedName>
        <fullName evidence="3">Type III-B CRISPR module-associated protein Cmr3</fullName>
    </recommendedName>
</protein>